<dbReference type="SUPFAM" id="SSF48726">
    <property type="entry name" value="Immunoglobulin"/>
    <property type="match status" value="3"/>
</dbReference>
<keyword evidence="4" id="KW-0325">Glycoprotein</keyword>
<dbReference type="InterPro" id="IPR003598">
    <property type="entry name" value="Ig_sub2"/>
</dbReference>
<dbReference type="PROSITE" id="PS50835">
    <property type="entry name" value="IG_LIKE"/>
    <property type="match status" value="3"/>
</dbReference>
<dbReference type="SMART" id="SM00408">
    <property type="entry name" value="IGc2"/>
    <property type="match status" value="3"/>
</dbReference>
<evidence type="ECO:0000256" key="5">
    <source>
        <dbReference type="ARBA" id="ARBA00023319"/>
    </source>
</evidence>
<evidence type="ECO:0000256" key="1">
    <source>
        <dbReference type="ARBA" id="ARBA00004479"/>
    </source>
</evidence>
<protein>
    <recommendedName>
        <fullName evidence="6">Ig-like domain-containing protein</fullName>
    </recommendedName>
</protein>
<proteinExistence type="predicted"/>
<sequence length="395" mass="44282">MLIPGDVIYFSNGGDLSMTCTVDQDIRLTSVYFERDEITQIMISEVESHNCSILKFQNDSHNYTSVCYLSRNFTLIKHDVNQEDHNKTWRCSMVTNSSELCTNLNPCISNNTIAVLQDAPIVKLQAEGRDINPFRLKEGHTNVVLMCEVVIAYPEIILFIWTHNGIEVQNESRSNLTIHGTTREINGTWGCRGINNYGTPVESHLQIDVQYGPVIYPIGNKSTIEGKSFSVTCKVDANPLPYSVSWTKDDNETFLCNTSVLTINQVSRYDSGTYKCTANNRIHPSGHIEESLNDTDEFYLDVQYGAEIINISVEWNSTLNGNSTATIICYIDSNPESNINWTKQGAEGILKADWSVHRSQLGLQNVQCTDTGKYTCRASNGLSDPVEQSIPIYVT</sequence>
<feature type="domain" description="Ig-like" evidence="6">
    <location>
        <begin position="321"/>
        <end position="389"/>
    </location>
</feature>
<evidence type="ECO:0000256" key="3">
    <source>
        <dbReference type="ARBA" id="ARBA00023157"/>
    </source>
</evidence>
<dbReference type="Proteomes" id="UP001634394">
    <property type="component" value="Unassembled WGS sequence"/>
</dbReference>
<organism evidence="7 8">
    <name type="scientific">Sinanodonta woodiana</name>
    <name type="common">Chinese pond mussel</name>
    <name type="synonym">Anodonta woodiana</name>
    <dbReference type="NCBI Taxonomy" id="1069815"/>
    <lineage>
        <taxon>Eukaryota</taxon>
        <taxon>Metazoa</taxon>
        <taxon>Spiralia</taxon>
        <taxon>Lophotrochozoa</taxon>
        <taxon>Mollusca</taxon>
        <taxon>Bivalvia</taxon>
        <taxon>Autobranchia</taxon>
        <taxon>Heteroconchia</taxon>
        <taxon>Palaeoheterodonta</taxon>
        <taxon>Unionida</taxon>
        <taxon>Unionoidea</taxon>
        <taxon>Unionidae</taxon>
        <taxon>Unioninae</taxon>
        <taxon>Sinanodonta</taxon>
    </lineage>
</organism>
<dbReference type="InterPro" id="IPR013783">
    <property type="entry name" value="Ig-like_fold"/>
</dbReference>
<feature type="non-terminal residue" evidence="7">
    <location>
        <position position="395"/>
    </location>
</feature>
<dbReference type="Gene3D" id="2.60.40.10">
    <property type="entry name" value="Immunoglobulins"/>
    <property type="match status" value="3"/>
</dbReference>
<keyword evidence="5" id="KW-0393">Immunoglobulin domain</keyword>
<dbReference type="InterPro" id="IPR007110">
    <property type="entry name" value="Ig-like_dom"/>
</dbReference>
<evidence type="ECO:0000256" key="2">
    <source>
        <dbReference type="ARBA" id="ARBA00023136"/>
    </source>
</evidence>
<dbReference type="SMART" id="SM00409">
    <property type="entry name" value="IG"/>
    <property type="match status" value="3"/>
</dbReference>
<name>A0ABD3XN00_SINWO</name>
<keyword evidence="8" id="KW-1185">Reference proteome</keyword>
<dbReference type="EMBL" id="JBJQND010000002">
    <property type="protein sequence ID" value="KAL3887571.1"/>
    <property type="molecule type" value="Genomic_DNA"/>
</dbReference>
<dbReference type="InterPro" id="IPR051275">
    <property type="entry name" value="Cell_adhesion_signaling"/>
</dbReference>
<comment type="caution">
    <text evidence="7">The sequence shown here is derived from an EMBL/GenBank/DDBJ whole genome shotgun (WGS) entry which is preliminary data.</text>
</comment>
<evidence type="ECO:0000256" key="4">
    <source>
        <dbReference type="ARBA" id="ARBA00023180"/>
    </source>
</evidence>
<feature type="domain" description="Ig-like" evidence="6">
    <location>
        <begin position="120"/>
        <end position="206"/>
    </location>
</feature>
<dbReference type="InterPro" id="IPR003599">
    <property type="entry name" value="Ig_sub"/>
</dbReference>
<dbReference type="AlphaFoldDB" id="A0ABD3XN00"/>
<dbReference type="Pfam" id="PF13927">
    <property type="entry name" value="Ig_3"/>
    <property type="match status" value="2"/>
</dbReference>
<comment type="subcellular location">
    <subcellularLocation>
        <location evidence="1">Membrane</location>
        <topology evidence="1">Single-pass type I membrane protein</topology>
    </subcellularLocation>
</comment>
<evidence type="ECO:0000259" key="6">
    <source>
        <dbReference type="PROSITE" id="PS50835"/>
    </source>
</evidence>
<reference evidence="7 8" key="1">
    <citation type="submission" date="2024-11" db="EMBL/GenBank/DDBJ databases">
        <title>Chromosome-level genome assembly of the freshwater bivalve Anodonta woodiana.</title>
        <authorList>
            <person name="Chen X."/>
        </authorList>
    </citation>
    <scope>NUCLEOTIDE SEQUENCE [LARGE SCALE GENOMIC DNA]</scope>
    <source>
        <strain evidence="7">MN2024</strain>
        <tissue evidence="7">Gills</tissue>
    </source>
</reference>
<dbReference type="PANTHER" id="PTHR11640:SF31">
    <property type="entry name" value="IRREGULAR CHIASM C-ROUGHEST PROTEIN-RELATED"/>
    <property type="match status" value="1"/>
</dbReference>
<dbReference type="CDD" id="cd00096">
    <property type="entry name" value="Ig"/>
    <property type="match status" value="1"/>
</dbReference>
<accession>A0ABD3XN00</accession>
<dbReference type="GO" id="GO:0016020">
    <property type="term" value="C:membrane"/>
    <property type="evidence" value="ECO:0007669"/>
    <property type="project" value="UniProtKB-SubCell"/>
</dbReference>
<keyword evidence="3" id="KW-1015">Disulfide bond</keyword>
<evidence type="ECO:0000313" key="7">
    <source>
        <dbReference type="EMBL" id="KAL3887571.1"/>
    </source>
</evidence>
<gene>
    <name evidence="7" type="ORF">ACJMK2_027510</name>
</gene>
<dbReference type="InterPro" id="IPR036179">
    <property type="entry name" value="Ig-like_dom_sf"/>
</dbReference>
<feature type="domain" description="Ig-like" evidence="6">
    <location>
        <begin position="213"/>
        <end position="293"/>
    </location>
</feature>
<evidence type="ECO:0000313" key="8">
    <source>
        <dbReference type="Proteomes" id="UP001634394"/>
    </source>
</evidence>
<keyword evidence="2" id="KW-0472">Membrane</keyword>
<dbReference type="PANTHER" id="PTHR11640">
    <property type="entry name" value="NEPHRIN"/>
    <property type="match status" value="1"/>
</dbReference>